<feature type="domain" description="Pyrrolo-quinoline quinone repeat" evidence="1">
    <location>
        <begin position="185"/>
        <end position="368"/>
    </location>
</feature>
<proteinExistence type="predicted"/>
<dbReference type="EMBL" id="BARU01007777">
    <property type="protein sequence ID" value="GAH47257.1"/>
    <property type="molecule type" value="Genomic_DNA"/>
</dbReference>
<feature type="non-terminal residue" evidence="3">
    <location>
        <position position="391"/>
    </location>
</feature>
<dbReference type="SUPFAM" id="SSF50998">
    <property type="entry name" value="Quinoprotein alcohol dehydrogenase-like"/>
    <property type="match status" value="1"/>
</dbReference>
<accession>X1FQJ1</accession>
<dbReference type="PANTHER" id="PTHR34512:SF30">
    <property type="entry name" value="OUTER MEMBRANE PROTEIN ASSEMBLY FACTOR BAMB"/>
    <property type="match status" value="1"/>
</dbReference>
<dbReference type="PANTHER" id="PTHR34512">
    <property type="entry name" value="CELL SURFACE PROTEIN"/>
    <property type="match status" value="1"/>
</dbReference>
<evidence type="ECO:0000259" key="1">
    <source>
        <dbReference type="Pfam" id="PF13360"/>
    </source>
</evidence>
<protein>
    <submittedName>
        <fullName evidence="3">Uncharacterized protein</fullName>
    </submittedName>
</protein>
<dbReference type="Gene3D" id="2.40.128.630">
    <property type="match status" value="1"/>
</dbReference>
<sequence length="391" mass="43438">HFGCGDGQLTVALHDSNSYYVHGLDKSDANVAAARAYIKSQGLYGDEVMVEQFDGDRLPYIENLVNLLVSEQPLPFDANEILRVLSPNGVAYINDGNDWTMTVKPRPSDIDYWTHYLYDASNNAVSKDTVVGPPRRSQWHGSPMWCRHHDRMSSISAFVSENDRVFYIIDEGSKVSFQLPSRWSLYARDAFNGTILWKKPITSWMTQMWPAKCGPAQLPRRLVAIGDKVFVTLGLDGTALSCLDAATGNVLWTSSSSTTVMTEELIYSDGTLFTMVKSDPNETTWNDYRPLETWLWSARDRADALFPWNSADSRKVTAIDPDNGNIIWQKDYPIAPLSLAADANGVYFHDGSGIICLDRGDGTEKWSSAAIALKSPLPPKLAPTLRANSGL</sequence>
<dbReference type="Pfam" id="PF13649">
    <property type="entry name" value="Methyltransf_25"/>
    <property type="match status" value="1"/>
</dbReference>
<dbReference type="InterPro" id="IPR002372">
    <property type="entry name" value="PQQ_rpt_dom"/>
</dbReference>
<feature type="domain" description="Methyltransferase" evidence="2">
    <location>
        <begin position="2"/>
        <end position="89"/>
    </location>
</feature>
<organism evidence="3">
    <name type="scientific">marine sediment metagenome</name>
    <dbReference type="NCBI Taxonomy" id="412755"/>
    <lineage>
        <taxon>unclassified sequences</taxon>
        <taxon>metagenomes</taxon>
        <taxon>ecological metagenomes</taxon>
    </lineage>
</organism>
<dbReference type="Gene3D" id="2.40.10.480">
    <property type="match status" value="1"/>
</dbReference>
<gene>
    <name evidence="3" type="ORF">S03H2_15313</name>
</gene>
<comment type="caution">
    <text evidence="3">The sequence shown here is derived from an EMBL/GenBank/DDBJ whole genome shotgun (WGS) entry which is preliminary data.</text>
</comment>
<dbReference type="InterPro" id="IPR041698">
    <property type="entry name" value="Methyltransf_25"/>
</dbReference>
<feature type="non-terminal residue" evidence="3">
    <location>
        <position position="1"/>
    </location>
</feature>
<dbReference type="InterPro" id="IPR011047">
    <property type="entry name" value="Quinoprotein_ADH-like_sf"/>
</dbReference>
<dbReference type="Gene3D" id="3.40.50.150">
    <property type="entry name" value="Vaccinia Virus protein VP39"/>
    <property type="match status" value="1"/>
</dbReference>
<evidence type="ECO:0000313" key="3">
    <source>
        <dbReference type="EMBL" id="GAH47257.1"/>
    </source>
</evidence>
<dbReference type="Pfam" id="PF13360">
    <property type="entry name" value="PQQ_2"/>
    <property type="match status" value="1"/>
</dbReference>
<dbReference type="SUPFAM" id="SSF53335">
    <property type="entry name" value="S-adenosyl-L-methionine-dependent methyltransferases"/>
    <property type="match status" value="1"/>
</dbReference>
<name>X1FQJ1_9ZZZZ</name>
<dbReference type="AlphaFoldDB" id="X1FQJ1"/>
<dbReference type="CDD" id="cd02440">
    <property type="entry name" value="AdoMet_MTases"/>
    <property type="match status" value="1"/>
</dbReference>
<evidence type="ECO:0000259" key="2">
    <source>
        <dbReference type="Pfam" id="PF13649"/>
    </source>
</evidence>
<dbReference type="InterPro" id="IPR029063">
    <property type="entry name" value="SAM-dependent_MTases_sf"/>
</dbReference>
<reference evidence="3" key="1">
    <citation type="journal article" date="2014" name="Front. Microbiol.">
        <title>High frequency of phylogenetically diverse reductive dehalogenase-homologous genes in deep subseafloor sedimentary metagenomes.</title>
        <authorList>
            <person name="Kawai M."/>
            <person name="Futagami T."/>
            <person name="Toyoda A."/>
            <person name="Takaki Y."/>
            <person name="Nishi S."/>
            <person name="Hori S."/>
            <person name="Arai W."/>
            <person name="Tsubouchi T."/>
            <person name="Morono Y."/>
            <person name="Uchiyama I."/>
            <person name="Ito T."/>
            <person name="Fujiyama A."/>
            <person name="Inagaki F."/>
            <person name="Takami H."/>
        </authorList>
    </citation>
    <scope>NUCLEOTIDE SEQUENCE</scope>
    <source>
        <strain evidence="3">Expedition CK06-06</strain>
    </source>
</reference>